<accession>C2G1S8</accession>
<dbReference type="EMBL" id="ACHB01000079">
    <property type="protein sequence ID" value="EEI90987.1"/>
    <property type="molecule type" value="Genomic_DNA"/>
</dbReference>
<dbReference type="AlphaFoldDB" id="C2G1S8"/>
<dbReference type="HOGENOM" id="CLU_768802_0_0_10"/>
<feature type="chain" id="PRO_5002914051" description="WG repeat-containing protein" evidence="1">
    <location>
        <begin position="23"/>
        <end position="333"/>
    </location>
</feature>
<protein>
    <recommendedName>
        <fullName evidence="4">WG repeat-containing protein</fullName>
    </recommendedName>
</protein>
<dbReference type="Proteomes" id="UP000006241">
    <property type="component" value="Unassembled WGS sequence"/>
</dbReference>
<sequence>MINKIALAVLLLIATQVILAQAEDSATVEKHIRVFLAKADKKNLSNVIPYIIDGKTGFIDAKTKKVILKPTDKISEVSLFNPIMTGKYGSEFKFSVSQNGNVRIEHVIPLENMLAMEVPDRDKIELISAKTGYKGFRVDKNGKLIAYSDLYHVQSHHFFNVQPFLHKGQYYAIVTKKTGPDEYYDGIIDTAGNTLAQFNFKHHRIDKIDFLSNEDDIWFSTPIRNFKGSLISFNGHVKLKDELVGSLYNHAFNYNLNSNLDYSKTGILDLNNLTWVIKPQSKYEIINIAYTSSISVNDKSAEERKNVRILFEVKEGNKTYFIDLKQQKYLPKM</sequence>
<organism evidence="2 3">
    <name type="scientific">Sphingobacterium spiritivorum ATCC 33300</name>
    <dbReference type="NCBI Taxonomy" id="525372"/>
    <lineage>
        <taxon>Bacteria</taxon>
        <taxon>Pseudomonadati</taxon>
        <taxon>Bacteroidota</taxon>
        <taxon>Sphingobacteriia</taxon>
        <taxon>Sphingobacteriales</taxon>
        <taxon>Sphingobacteriaceae</taxon>
        <taxon>Sphingobacterium</taxon>
    </lineage>
</organism>
<name>C2G1S8_SPHSI</name>
<evidence type="ECO:0000313" key="3">
    <source>
        <dbReference type="Proteomes" id="UP000006241"/>
    </source>
</evidence>
<proteinExistence type="predicted"/>
<dbReference type="RefSeq" id="WP_003009771.1">
    <property type="nucleotide sequence ID" value="NZ_GG668632.1"/>
</dbReference>
<evidence type="ECO:0000256" key="1">
    <source>
        <dbReference type="SAM" id="SignalP"/>
    </source>
</evidence>
<gene>
    <name evidence="2" type="ORF">HMPREF0765_3534</name>
</gene>
<evidence type="ECO:0008006" key="4">
    <source>
        <dbReference type="Google" id="ProtNLM"/>
    </source>
</evidence>
<comment type="caution">
    <text evidence="2">The sequence shown here is derived from an EMBL/GenBank/DDBJ whole genome shotgun (WGS) entry which is preliminary data.</text>
</comment>
<reference evidence="2 3" key="1">
    <citation type="submission" date="2009-01" db="EMBL/GenBank/DDBJ databases">
        <authorList>
            <person name="Qin X."/>
            <person name="Bachman B."/>
            <person name="Battles P."/>
            <person name="Bell A."/>
            <person name="Bess C."/>
            <person name="Bickham C."/>
            <person name="Chaboub L."/>
            <person name="Chen D."/>
            <person name="Coyle M."/>
            <person name="Deiros D.R."/>
            <person name="Dinh H."/>
            <person name="Forbes L."/>
            <person name="Fowler G."/>
            <person name="Francisco L."/>
            <person name="Fu Q."/>
            <person name="Gubbala S."/>
            <person name="Hale W."/>
            <person name="Han Y."/>
            <person name="Hemphill L."/>
            <person name="Highlander S.K."/>
            <person name="Hirani K."/>
            <person name="Hogues M."/>
            <person name="Jackson L."/>
            <person name="Jakkamsetti A."/>
            <person name="Javaid M."/>
            <person name="Jiang H."/>
            <person name="Korchina V."/>
            <person name="Kovar C."/>
            <person name="Lara F."/>
            <person name="Lee S."/>
            <person name="Mata R."/>
            <person name="Mathew T."/>
            <person name="Moen C."/>
            <person name="Morales K."/>
            <person name="Munidasa M."/>
            <person name="Nazareth L."/>
            <person name="Ngo R."/>
            <person name="Nguyen L."/>
            <person name="Okwuonu G."/>
            <person name="Ongeri F."/>
            <person name="Patil S."/>
            <person name="Petrosino J."/>
            <person name="Pham C."/>
            <person name="Pham P."/>
            <person name="Pu L.-L."/>
            <person name="Puazo M."/>
            <person name="Raj R."/>
            <person name="Reid J."/>
            <person name="Rouhana J."/>
            <person name="Saada N."/>
            <person name="Shang Y."/>
            <person name="Simmons D."/>
            <person name="Thornton R."/>
            <person name="Warren J."/>
            <person name="Weissenberger G."/>
            <person name="Zhang J."/>
            <person name="Zhang L."/>
            <person name="Zhou C."/>
            <person name="Zhu D."/>
            <person name="Muzny D."/>
            <person name="Worley K."/>
            <person name="Gibbs R."/>
        </authorList>
    </citation>
    <scope>NUCLEOTIDE SEQUENCE [LARGE SCALE GENOMIC DNA]</scope>
    <source>
        <strain evidence="2 3">ATCC 33300</strain>
    </source>
</reference>
<evidence type="ECO:0000313" key="2">
    <source>
        <dbReference type="EMBL" id="EEI90987.1"/>
    </source>
</evidence>
<keyword evidence="1" id="KW-0732">Signal</keyword>
<feature type="signal peptide" evidence="1">
    <location>
        <begin position="1"/>
        <end position="22"/>
    </location>
</feature>